<gene>
    <name evidence="10" type="ORF">C7378_2462</name>
</gene>
<keyword evidence="5" id="KW-0812">Transmembrane</keyword>
<dbReference type="PANTHER" id="PTHR30026:SF20">
    <property type="entry name" value="OUTER MEMBRANE PROTEIN TOLC"/>
    <property type="match status" value="1"/>
</dbReference>
<dbReference type="GO" id="GO:0015288">
    <property type="term" value="F:porin activity"/>
    <property type="evidence" value="ECO:0007669"/>
    <property type="project" value="TreeGrafter"/>
</dbReference>
<evidence type="ECO:0000313" key="10">
    <source>
        <dbReference type="EMBL" id="TCK72868.1"/>
    </source>
</evidence>
<dbReference type="EMBL" id="SMGK01000003">
    <property type="protein sequence ID" value="TCK72868.1"/>
    <property type="molecule type" value="Genomic_DNA"/>
</dbReference>
<keyword evidence="7" id="KW-0998">Cell outer membrane</keyword>
<dbReference type="Pfam" id="PF02321">
    <property type="entry name" value="OEP"/>
    <property type="match status" value="1"/>
</dbReference>
<comment type="caution">
    <text evidence="10">The sequence shown here is derived from an EMBL/GenBank/DDBJ whole genome shotgun (WGS) entry which is preliminary data.</text>
</comment>
<dbReference type="OrthoDB" id="9769048at2"/>
<keyword evidence="9" id="KW-0732">Signal</keyword>
<keyword evidence="4" id="KW-1134">Transmembrane beta strand</keyword>
<keyword evidence="8" id="KW-0175">Coiled coil</keyword>
<evidence type="ECO:0000313" key="11">
    <source>
        <dbReference type="Proteomes" id="UP000295210"/>
    </source>
</evidence>
<keyword evidence="6" id="KW-0472">Membrane</keyword>
<organism evidence="10 11">
    <name type="scientific">Acidipila rosea</name>
    <dbReference type="NCBI Taxonomy" id="768535"/>
    <lineage>
        <taxon>Bacteria</taxon>
        <taxon>Pseudomonadati</taxon>
        <taxon>Acidobacteriota</taxon>
        <taxon>Terriglobia</taxon>
        <taxon>Terriglobales</taxon>
        <taxon>Acidobacteriaceae</taxon>
        <taxon>Acidipila</taxon>
    </lineage>
</organism>
<protein>
    <submittedName>
        <fullName evidence="10">Outer membrane protein TolC</fullName>
    </submittedName>
</protein>
<name>A0A4R1L473_9BACT</name>
<keyword evidence="11" id="KW-1185">Reference proteome</keyword>
<evidence type="ECO:0000256" key="5">
    <source>
        <dbReference type="ARBA" id="ARBA00022692"/>
    </source>
</evidence>
<evidence type="ECO:0000256" key="2">
    <source>
        <dbReference type="ARBA" id="ARBA00007613"/>
    </source>
</evidence>
<evidence type="ECO:0000256" key="8">
    <source>
        <dbReference type="SAM" id="Coils"/>
    </source>
</evidence>
<dbReference type="Gene3D" id="1.20.1600.10">
    <property type="entry name" value="Outer membrane efflux proteins (OEP)"/>
    <property type="match status" value="1"/>
</dbReference>
<dbReference type="GO" id="GO:0009279">
    <property type="term" value="C:cell outer membrane"/>
    <property type="evidence" value="ECO:0007669"/>
    <property type="project" value="UniProtKB-SubCell"/>
</dbReference>
<dbReference type="InterPro" id="IPR003423">
    <property type="entry name" value="OMP_efflux"/>
</dbReference>
<dbReference type="PANTHER" id="PTHR30026">
    <property type="entry name" value="OUTER MEMBRANE PROTEIN TOLC"/>
    <property type="match status" value="1"/>
</dbReference>
<reference evidence="10 11" key="1">
    <citation type="submission" date="2019-03" db="EMBL/GenBank/DDBJ databases">
        <title>Genomic Encyclopedia of Type Strains, Phase IV (KMG-IV): sequencing the most valuable type-strain genomes for metagenomic binning, comparative biology and taxonomic classification.</title>
        <authorList>
            <person name="Goeker M."/>
        </authorList>
    </citation>
    <scope>NUCLEOTIDE SEQUENCE [LARGE SCALE GENOMIC DNA]</scope>
    <source>
        <strain evidence="10 11">DSM 103428</strain>
    </source>
</reference>
<evidence type="ECO:0000256" key="4">
    <source>
        <dbReference type="ARBA" id="ARBA00022452"/>
    </source>
</evidence>
<feature type="signal peptide" evidence="9">
    <location>
        <begin position="1"/>
        <end position="21"/>
    </location>
</feature>
<evidence type="ECO:0000256" key="9">
    <source>
        <dbReference type="SAM" id="SignalP"/>
    </source>
</evidence>
<evidence type="ECO:0000256" key="7">
    <source>
        <dbReference type="ARBA" id="ARBA00023237"/>
    </source>
</evidence>
<feature type="chain" id="PRO_5020837259" evidence="9">
    <location>
        <begin position="22"/>
        <end position="420"/>
    </location>
</feature>
<dbReference type="RefSeq" id="WP_131996854.1">
    <property type="nucleotide sequence ID" value="NZ_SMGK01000003.1"/>
</dbReference>
<dbReference type="Proteomes" id="UP000295210">
    <property type="component" value="Unassembled WGS sequence"/>
</dbReference>
<feature type="coiled-coil region" evidence="8">
    <location>
        <begin position="305"/>
        <end position="332"/>
    </location>
</feature>
<dbReference type="InterPro" id="IPR051906">
    <property type="entry name" value="TolC-like"/>
</dbReference>
<proteinExistence type="inferred from homology"/>
<evidence type="ECO:0000256" key="3">
    <source>
        <dbReference type="ARBA" id="ARBA00022448"/>
    </source>
</evidence>
<comment type="subcellular location">
    <subcellularLocation>
        <location evidence="1">Cell outer membrane</location>
    </subcellularLocation>
</comment>
<dbReference type="GO" id="GO:1990281">
    <property type="term" value="C:efflux pump complex"/>
    <property type="evidence" value="ECO:0007669"/>
    <property type="project" value="TreeGrafter"/>
</dbReference>
<evidence type="ECO:0000256" key="6">
    <source>
        <dbReference type="ARBA" id="ARBA00023136"/>
    </source>
</evidence>
<keyword evidence="3" id="KW-0813">Transport</keyword>
<comment type="similarity">
    <text evidence="2">Belongs to the outer membrane factor (OMF) (TC 1.B.17) family.</text>
</comment>
<accession>A0A4R1L473</accession>
<dbReference type="SUPFAM" id="SSF56954">
    <property type="entry name" value="Outer membrane efflux proteins (OEP)"/>
    <property type="match status" value="1"/>
</dbReference>
<sequence>MFKVRGLTTMLVLAAVTAASGQERSPDAPMPLSELLTEASHNNSQIAAADYGWQAAKEVPRQVGTLPDPTFTYQQFSVGSPKPFAGYTNSDFSYIGIGASQELPYPGKLRLRGEVAQRDADIKEKERDATSASVADAVKMDYLQLAYLQKTLGILMENRHVLDQLIQDATAHYEVGQGLQAEVLQAQVERTKILREITMHHEQMGQIEAHLKGLLHRDQSSPDIVTEDLSESLLRYTSAELLQMVREHNPQVQIDSSSVGKQDAALTSAKRGSKPDFSLGYMYQNTDRKYRDYYMLTFNVRFPRKARVDAEIAEAAENLAQTKETLDAHLQQQLAQVKQNYVTATSDEELLKEYREGLIPQSDAAYRATLNAYAANRDQFTHVLLYFTNVLTLKLDEAQVLADHETTLAHLETLTGATLR</sequence>
<evidence type="ECO:0000256" key="1">
    <source>
        <dbReference type="ARBA" id="ARBA00004442"/>
    </source>
</evidence>
<dbReference type="AlphaFoldDB" id="A0A4R1L473"/>
<dbReference type="GO" id="GO:0015562">
    <property type="term" value="F:efflux transmembrane transporter activity"/>
    <property type="evidence" value="ECO:0007669"/>
    <property type="project" value="InterPro"/>
</dbReference>